<proteinExistence type="predicted"/>
<dbReference type="EMBL" id="BGPR01002174">
    <property type="protein sequence ID" value="GBM69043.1"/>
    <property type="molecule type" value="Genomic_DNA"/>
</dbReference>
<organism evidence="1 2">
    <name type="scientific">Araneus ventricosus</name>
    <name type="common">Orbweaver spider</name>
    <name type="synonym">Epeira ventricosa</name>
    <dbReference type="NCBI Taxonomy" id="182803"/>
    <lineage>
        <taxon>Eukaryota</taxon>
        <taxon>Metazoa</taxon>
        <taxon>Ecdysozoa</taxon>
        <taxon>Arthropoda</taxon>
        <taxon>Chelicerata</taxon>
        <taxon>Arachnida</taxon>
        <taxon>Araneae</taxon>
        <taxon>Araneomorphae</taxon>
        <taxon>Entelegynae</taxon>
        <taxon>Araneoidea</taxon>
        <taxon>Araneidae</taxon>
        <taxon>Araneus</taxon>
    </lineage>
</organism>
<evidence type="ECO:0000313" key="1">
    <source>
        <dbReference type="EMBL" id="GBM69043.1"/>
    </source>
</evidence>
<evidence type="ECO:0000313" key="2">
    <source>
        <dbReference type="Proteomes" id="UP000499080"/>
    </source>
</evidence>
<dbReference type="Proteomes" id="UP000499080">
    <property type="component" value="Unassembled WGS sequence"/>
</dbReference>
<gene>
    <name evidence="1" type="ORF">AVEN_236147_1</name>
</gene>
<reference evidence="1 2" key="1">
    <citation type="journal article" date="2019" name="Sci. Rep.">
        <title>Orb-weaving spider Araneus ventricosus genome elucidates the spidroin gene catalogue.</title>
        <authorList>
            <person name="Kono N."/>
            <person name="Nakamura H."/>
            <person name="Ohtoshi R."/>
            <person name="Moran D.A.P."/>
            <person name="Shinohara A."/>
            <person name="Yoshida Y."/>
            <person name="Fujiwara M."/>
            <person name="Mori M."/>
            <person name="Tomita M."/>
            <person name="Arakawa K."/>
        </authorList>
    </citation>
    <scope>NUCLEOTIDE SEQUENCE [LARGE SCALE GENOMIC DNA]</scope>
</reference>
<sequence length="129" mass="14544">MGFFPNLPEAAETVIFSIAAASSSRCATGVTRRASPGIFWIVYGFVRGDFLSDLYFAPSQYKHFKTTFDAFTLQIFNRHMRKGNKNHTCSLIDLTFCVNIVYLKSRLRKMRACLKVEENAVSAIRDGSS</sequence>
<comment type="caution">
    <text evidence="1">The sequence shown here is derived from an EMBL/GenBank/DDBJ whole genome shotgun (WGS) entry which is preliminary data.</text>
</comment>
<protein>
    <submittedName>
        <fullName evidence="1">Uncharacterized protein</fullName>
    </submittedName>
</protein>
<name>A0A4Y2HUV5_ARAVE</name>
<dbReference type="AlphaFoldDB" id="A0A4Y2HUV5"/>
<keyword evidence="2" id="KW-1185">Reference proteome</keyword>
<accession>A0A4Y2HUV5</accession>